<dbReference type="InterPro" id="IPR042244">
    <property type="entry name" value="HypD_2_sf"/>
</dbReference>
<evidence type="ECO:0000313" key="4">
    <source>
        <dbReference type="EMBL" id="AEH07221.1"/>
    </source>
</evidence>
<dbReference type="NCBIfam" id="TIGR00075">
    <property type="entry name" value="hypD"/>
    <property type="match status" value="1"/>
</dbReference>
<dbReference type="KEGG" id="mok:Metok_1253"/>
<dbReference type="Gene3D" id="3.40.50.11750">
    <property type="entry name" value="HypD, alpha/beta domain 1"/>
    <property type="match status" value="2"/>
</dbReference>
<protein>
    <submittedName>
        <fullName evidence="4">Hydrogenase expression/formation protein HypD</fullName>
    </submittedName>
</protein>
<dbReference type="PIRSF" id="PIRSF005622">
    <property type="entry name" value="Hydrgn_mat_hypD"/>
    <property type="match status" value="1"/>
</dbReference>
<keyword evidence="5" id="KW-1185">Reference proteome</keyword>
<sequence length="371" mass="41344">MININDKTLIKKAIESIKKLSDKINHDIHIMHVCGSHEHTICKYGIRDVLPENITVIPGPGCPVCVTTQKEIDTAIYLAENGYTIATLGDMYRVPGSEKSLMQLQSEGADVRIVYGIGDAVKIAKEQEKNNKGKVVFVAIGFETTAPTTAAELLHLNNKLGKNDKNDSNFYILNCHRQTPPVMDFLLSSGKTNIDGFICPGHVSTITGLKPYYEPCKKYGAPMVVAGFEPIDVLVSIAMILKQIVNNTPKVENEYKRGVRDEGNIVAQKMINEVFEPADVAWRGFPVIKDGGLKLREKYTKFDIFNHEDIPEIKEKIIKGCICSEILRGEKLPTDCKLFGNPCNPLNPIGSCMVSEEGTCRIFYKYKNYKL</sequence>
<dbReference type="GO" id="GO:0051604">
    <property type="term" value="P:protein maturation"/>
    <property type="evidence" value="ECO:0007669"/>
    <property type="project" value="TreeGrafter"/>
</dbReference>
<dbReference type="GO" id="GO:0005506">
    <property type="term" value="F:iron ion binding"/>
    <property type="evidence" value="ECO:0007669"/>
    <property type="project" value="TreeGrafter"/>
</dbReference>
<evidence type="ECO:0000256" key="2">
    <source>
        <dbReference type="ARBA" id="ARBA00022723"/>
    </source>
</evidence>
<comment type="similarity">
    <text evidence="1">Belongs to the HypD family.</text>
</comment>
<proteinExistence type="inferred from homology"/>
<keyword evidence="2" id="KW-0479">Metal-binding</keyword>
<dbReference type="GeneID" id="10773409"/>
<name>F8ALK4_METOI</name>
<evidence type="ECO:0000313" key="5">
    <source>
        <dbReference type="Proteomes" id="UP000009296"/>
    </source>
</evidence>
<dbReference type="InterPro" id="IPR042243">
    <property type="entry name" value="HypD_1"/>
</dbReference>
<dbReference type="PANTHER" id="PTHR30149">
    <property type="entry name" value="HYDROGENASE PROTEIN ASSEMBLY PROTEIN HYPD"/>
    <property type="match status" value="1"/>
</dbReference>
<dbReference type="AlphaFoldDB" id="F8ALK4"/>
<dbReference type="Proteomes" id="UP000009296">
    <property type="component" value="Chromosome"/>
</dbReference>
<dbReference type="HOGENOM" id="CLU_048562_1_0_2"/>
<keyword evidence="3" id="KW-0408">Iron</keyword>
<reference evidence="4" key="1">
    <citation type="submission" date="2011-05" db="EMBL/GenBank/DDBJ databases">
        <title>Complete sequence of chromosome of Methanothermococcus okinawensis IH1.</title>
        <authorList>
            <consortium name="US DOE Joint Genome Institute"/>
            <person name="Lucas S."/>
            <person name="Han J."/>
            <person name="Lapidus A."/>
            <person name="Cheng J.-F."/>
            <person name="Goodwin L."/>
            <person name="Pitluck S."/>
            <person name="Peters L."/>
            <person name="Mikhailova N."/>
            <person name="Held B."/>
            <person name="Han C."/>
            <person name="Tapia R."/>
            <person name="Land M."/>
            <person name="Hauser L."/>
            <person name="Kyrpides N."/>
            <person name="Ivanova N."/>
            <person name="Pagani I."/>
            <person name="Sieprawska-Lupa M."/>
            <person name="Takai K."/>
            <person name="Miyazaki J."/>
            <person name="Whitman W."/>
            <person name="Woyke T."/>
        </authorList>
    </citation>
    <scope>NUCLEOTIDE SEQUENCE</scope>
    <source>
        <strain evidence="4">IH1</strain>
    </source>
</reference>
<dbReference type="PANTHER" id="PTHR30149:SF0">
    <property type="entry name" value="HYDROGENASE MATURATION FACTOR HYPD"/>
    <property type="match status" value="1"/>
</dbReference>
<dbReference type="GO" id="GO:0051539">
    <property type="term" value="F:4 iron, 4 sulfur cluster binding"/>
    <property type="evidence" value="ECO:0007669"/>
    <property type="project" value="TreeGrafter"/>
</dbReference>
<dbReference type="OrthoDB" id="372075at2157"/>
<dbReference type="InterPro" id="IPR002780">
    <property type="entry name" value="Hyd_form_HypD"/>
</dbReference>
<dbReference type="eggNOG" id="arCOG04428">
    <property type="taxonomic scope" value="Archaea"/>
</dbReference>
<accession>F8ALK4</accession>
<dbReference type="Pfam" id="PF01924">
    <property type="entry name" value="HypD"/>
    <property type="match status" value="1"/>
</dbReference>
<organism evidence="4 5">
    <name type="scientific">Methanothermococcus okinawensis (strain DSM 14208 / JCM 11175 / IH1)</name>
    <dbReference type="NCBI Taxonomy" id="647113"/>
    <lineage>
        <taxon>Archaea</taxon>
        <taxon>Methanobacteriati</taxon>
        <taxon>Methanobacteriota</taxon>
        <taxon>Methanomada group</taxon>
        <taxon>Methanococci</taxon>
        <taxon>Methanococcales</taxon>
        <taxon>Methanococcaceae</taxon>
        <taxon>Methanothermococcus</taxon>
    </lineage>
</organism>
<evidence type="ECO:0000256" key="3">
    <source>
        <dbReference type="ARBA" id="ARBA00023004"/>
    </source>
</evidence>
<dbReference type="GO" id="GO:0070025">
    <property type="term" value="F:carbon monoxide binding"/>
    <property type="evidence" value="ECO:0007669"/>
    <property type="project" value="TreeGrafter"/>
</dbReference>
<dbReference type="RefSeq" id="WP_013867403.1">
    <property type="nucleotide sequence ID" value="NC_015636.1"/>
</dbReference>
<dbReference type="EMBL" id="CP002792">
    <property type="protein sequence ID" value="AEH07221.1"/>
    <property type="molecule type" value="Genomic_DNA"/>
</dbReference>
<evidence type="ECO:0000256" key="1">
    <source>
        <dbReference type="ARBA" id="ARBA00007888"/>
    </source>
</evidence>
<gene>
    <name evidence="4" type="ordered locus">Metok_1253</name>
</gene>
<dbReference type="STRING" id="647113.Metok_1253"/>
<dbReference type="Gene3D" id="6.10.20.100">
    <property type="match status" value="1"/>
</dbReference>